<dbReference type="Proteomes" id="UP000326179">
    <property type="component" value="Chromosome"/>
</dbReference>
<proteinExistence type="predicted"/>
<evidence type="ECO:0000313" key="3">
    <source>
        <dbReference type="Proteomes" id="UP000326179"/>
    </source>
</evidence>
<sequence>MSGKGTGSTSFEDMSHEQMLAWLDQANAGTVQAAATRLAAAAKEIRKIAEELKVRPQWVEWKGEGADAFRTWTGDLANATLRLGDFGQDSATWLGHASDAIAQAQLSIPRDKAGARANLDAATAAHNDPDATAVSHRSTTELAALAADKEKVRQEAAAQMTKLGQAYRLSATQLDDLERPRFPPPPKAIQPAPGHLNENEVVSTRDSRVRSSSGSGAAAISSSDGSHRTVAGSTAGSSAADGGHDSGGRTRRLLPDASNSVSVHVDGAGVSQQTPSAPSVSPAGPPNAGRVDGGVALPTGPVPPVTSGVPRPAANAQGRGRAPVGDRPSAQPGRGQTGPVSRGVPGAGGTTGPEGPTGTARQVIGGRPAVAPGQGTTGAAPGRVPGGNNGIVGGRPMSSAPGSPVGRPANGLPRGNVVGAEGRGSAGGRGPTAQRTPATTGRAGIGRSAAPVDRRGTGAAADRGVVGGQPQQRQRSGTRPLASGGSGPVRNQGFAEGMRVSSADGRPGGGGPSGTQPSNSRQKNKPGGSAGDRSDEWETEQRNDGPTT</sequence>
<dbReference type="KEGG" id="sfy:GFH48_17500"/>
<evidence type="ECO:0000313" key="2">
    <source>
        <dbReference type="EMBL" id="QFZ74829.1"/>
    </source>
</evidence>
<gene>
    <name evidence="2" type="ORF">GFH48_17500</name>
</gene>
<feature type="compositionally biased region" description="Low complexity" evidence="1">
    <location>
        <begin position="468"/>
        <end position="480"/>
    </location>
</feature>
<feature type="region of interest" description="Disordered" evidence="1">
    <location>
        <begin position="177"/>
        <end position="254"/>
    </location>
</feature>
<dbReference type="GO" id="GO:0003743">
    <property type="term" value="F:translation initiation factor activity"/>
    <property type="evidence" value="ECO:0007669"/>
    <property type="project" value="UniProtKB-KW"/>
</dbReference>
<dbReference type="AlphaFoldDB" id="A0A5Q0LE88"/>
<feature type="compositionally biased region" description="Gly residues" evidence="1">
    <location>
        <begin position="421"/>
        <end position="430"/>
    </location>
</feature>
<feature type="compositionally biased region" description="Low complexity" evidence="1">
    <location>
        <begin position="368"/>
        <end position="382"/>
    </location>
</feature>
<protein>
    <submittedName>
        <fullName evidence="2">Translation initiation factor IF-2</fullName>
    </submittedName>
</protein>
<reference evidence="2 3" key="1">
    <citation type="submission" date="2019-10" db="EMBL/GenBank/DDBJ databases">
        <title>A novel species.</title>
        <authorList>
            <person name="Gao J."/>
        </authorList>
    </citation>
    <scope>NUCLEOTIDE SEQUENCE [LARGE SCALE GENOMIC DNA]</scope>
    <source>
        <strain evidence="2 3">QMT-28</strain>
    </source>
</reference>
<feature type="compositionally biased region" description="Low complexity" evidence="1">
    <location>
        <begin position="210"/>
        <end position="224"/>
    </location>
</feature>
<organism evidence="2 3">
    <name type="scientific">Streptomyces fagopyri</name>
    <dbReference type="NCBI Taxonomy" id="2662397"/>
    <lineage>
        <taxon>Bacteria</taxon>
        <taxon>Bacillati</taxon>
        <taxon>Actinomycetota</taxon>
        <taxon>Actinomycetes</taxon>
        <taxon>Kitasatosporales</taxon>
        <taxon>Streptomycetaceae</taxon>
        <taxon>Streptomyces</taxon>
    </lineage>
</organism>
<name>A0A5Q0LE88_9ACTN</name>
<evidence type="ECO:0000256" key="1">
    <source>
        <dbReference type="SAM" id="MobiDB-lite"/>
    </source>
</evidence>
<dbReference type="Gene3D" id="1.20.1260.20">
    <property type="entry name" value="PPE superfamily"/>
    <property type="match status" value="1"/>
</dbReference>
<feature type="compositionally biased region" description="Gly residues" evidence="1">
    <location>
        <begin position="384"/>
        <end position="393"/>
    </location>
</feature>
<accession>A0A5Q0LE88</accession>
<feature type="compositionally biased region" description="Basic and acidic residues" evidence="1">
    <location>
        <begin position="532"/>
        <end position="548"/>
    </location>
</feature>
<dbReference type="RefSeq" id="WP_153289124.1">
    <property type="nucleotide sequence ID" value="NZ_CP045643.1"/>
</dbReference>
<keyword evidence="2" id="KW-0648">Protein biosynthesis</keyword>
<keyword evidence="2" id="KW-0396">Initiation factor</keyword>
<feature type="compositionally biased region" description="Low complexity" evidence="1">
    <location>
        <begin position="231"/>
        <end position="241"/>
    </location>
</feature>
<feature type="region of interest" description="Disordered" evidence="1">
    <location>
        <begin position="268"/>
        <end position="548"/>
    </location>
</feature>
<dbReference type="EMBL" id="CP045643">
    <property type="protein sequence ID" value="QFZ74829.1"/>
    <property type="molecule type" value="Genomic_DNA"/>
</dbReference>
<keyword evidence="3" id="KW-1185">Reference proteome</keyword>
<feature type="compositionally biased region" description="Low complexity" evidence="1">
    <location>
        <begin position="275"/>
        <end position="288"/>
    </location>
</feature>
<dbReference type="InterPro" id="IPR038332">
    <property type="entry name" value="PPE_sf"/>
</dbReference>